<dbReference type="GO" id="GO:0004576">
    <property type="term" value="F:oligosaccharyl transferase activity"/>
    <property type="evidence" value="ECO:0007669"/>
    <property type="project" value="InterPro"/>
</dbReference>
<feature type="transmembrane region" description="Helical" evidence="17">
    <location>
        <begin position="264"/>
        <end position="281"/>
    </location>
</feature>
<evidence type="ECO:0000256" key="4">
    <source>
        <dbReference type="ARBA" id="ARBA00004922"/>
    </source>
</evidence>
<feature type="transmembrane region" description="Helical" evidence="17">
    <location>
        <begin position="449"/>
        <end position="467"/>
    </location>
</feature>
<dbReference type="Pfam" id="PF02516">
    <property type="entry name" value="STT3"/>
    <property type="match status" value="1"/>
</dbReference>
<evidence type="ECO:0000256" key="15">
    <source>
        <dbReference type="ARBA" id="ARBA00030679"/>
    </source>
</evidence>
<feature type="transmembrane region" description="Helical" evidence="17">
    <location>
        <begin position="293"/>
        <end position="312"/>
    </location>
</feature>
<comment type="cofactor">
    <cofactor evidence="2">
        <name>Mg(2+)</name>
        <dbReference type="ChEBI" id="CHEBI:18420"/>
    </cofactor>
</comment>
<comment type="similarity">
    <text evidence="5">Belongs to the STT3 family.</text>
</comment>
<evidence type="ECO:0000256" key="17">
    <source>
        <dbReference type="SAM" id="Phobius"/>
    </source>
</evidence>
<comment type="pathway">
    <text evidence="4">Protein modification; protein glycosylation.</text>
</comment>
<evidence type="ECO:0000256" key="8">
    <source>
        <dbReference type="ARBA" id="ARBA00022679"/>
    </source>
</evidence>
<feature type="transmembrane region" description="Helical" evidence="17">
    <location>
        <begin position="380"/>
        <end position="402"/>
    </location>
</feature>
<reference evidence="20 21" key="1">
    <citation type="submission" date="2018-06" db="EMBL/GenBank/DDBJ databases">
        <title>Extensive metabolic versatility and redundancy in microbially diverse, dynamic hydrothermal sediments.</title>
        <authorList>
            <person name="Dombrowski N."/>
            <person name="Teske A."/>
            <person name="Baker B.J."/>
        </authorList>
    </citation>
    <scope>NUCLEOTIDE SEQUENCE [LARGE SCALE GENOMIC DNA]</scope>
    <source>
        <strain evidence="20">B29_G17</strain>
    </source>
</reference>
<evidence type="ECO:0000256" key="1">
    <source>
        <dbReference type="ARBA" id="ARBA00001936"/>
    </source>
</evidence>
<name>A0A497EYV9_9CREN</name>
<organism evidence="20 21">
    <name type="scientific">Thermoproteota archaeon</name>
    <dbReference type="NCBI Taxonomy" id="2056631"/>
    <lineage>
        <taxon>Archaea</taxon>
        <taxon>Thermoproteota</taxon>
    </lineage>
</organism>
<keyword evidence="14" id="KW-0464">Manganese</keyword>
<evidence type="ECO:0000313" key="21">
    <source>
        <dbReference type="Proteomes" id="UP000268446"/>
    </source>
</evidence>
<dbReference type="UniPathway" id="UPA00378"/>
<dbReference type="GO" id="GO:0012505">
    <property type="term" value="C:endomembrane system"/>
    <property type="evidence" value="ECO:0007669"/>
    <property type="project" value="UniProtKB-SubCell"/>
</dbReference>
<evidence type="ECO:0000256" key="3">
    <source>
        <dbReference type="ARBA" id="ARBA00004127"/>
    </source>
</evidence>
<feature type="transmembrane region" description="Helical" evidence="17">
    <location>
        <begin position="86"/>
        <end position="105"/>
    </location>
</feature>
<evidence type="ECO:0000256" key="14">
    <source>
        <dbReference type="ARBA" id="ARBA00023211"/>
    </source>
</evidence>
<evidence type="ECO:0000256" key="9">
    <source>
        <dbReference type="ARBA" id="ARBA00022692"/>
    </source>
</evidence>
<evidence type="ECO:0000256" key="11">
    <source>
        <dbReference type="ARBA" id="ARBA00022842"/>
    </source>
</evidence>
<dbReference type="Gene3D" id="3.40.50.12610">
    <property type="match status" value="1"/>
</dbReference>
<comment type="catalytic activity">
    <reaction evidence="16">
        <text>an archaeal dolichyl phosphooligosaccharide + [protein]-L-asparagine = an archaeal dolichyl phosphate + a glycoprotein with the oligosaccharide chain attached by N-beta-D-glycosyl linkage to a protein L-asparagine.</text>
        <dbReference type="EC" id="2.4.99.21"/>
    </reaction>
</comment>
<comment type="subcellular location">
    <subcellularLocation>
        <location evidence="3">Endomembrane system</location>
        <topology evidence="3">Multi-pass membrane protein</topology>
    </subcellularLocation>
</comment>
<evidence type="ECO:0000313" key="20">
    <source>
        <dbReference type="EMBL" id="RLE52386.1"/>
    </source>
</evidence>
<dbReference type="EMBL" id="QMQZ01000001">
    <property type="protein sequence ID" value="RLE52386.1"/>
    <property type="molecule type" value="Genomic_DNA"/>
</dbReference>
<feature type="transmembrane region" description="Helical" evidence="17">
    <location>
        <begin position="172"/>
        <end position="189"/>
    </location>
</feature>
<keyword evidence="12 17" id="KW-1133">Transmembrane helix</keyword>
<gene>
    <name evidence="20" type="ORF">DRJ20_00025</name>
</gene>
<feature type="transmembrane region" description="Helical" evidence="17">
    <location>
        <begin position="117"/>
        <end position="137"/>
    </location>
</feature>
<keyword evidence="8" id="KW-0808">Transferase</keyword>
<dbReference type="Pfam" id="PF21436">
    <property type="entry name" value="STT3-PglB_core"/>
    <property type="match status" value="1"/>
</dbReference>
<evidence type="ECO:0000256" key="13">
    <source>
        <dbReference type="ARBA" id="ARBA00023136"/>
    </source>
</evidence>
<dbReference type="InterPro" id="IPR003674">
    <property type="entry name" value="Oligo_trans_STT3"/>
</dbReference>
<comment type="cofactor">
    <cofactor evidence="1">
        <name>Mn(2+)</name>
        <dbReference type="ChEBI" id="CHEBI:29035"/>
    </cofactor>
</comment>
<protein>
    <recommendedName>
        <fullName evidence="6">dolichyl-phosphooligosaccharide-protein glycotransferase</fullName>
        <ecNumber evidence="6">2.4.99.21</ecNumber>
    </recommendedName>
    <alternativeName>
        <fullName evidence="15">Oligosaccharyl transferase</fullName>
    </alternativeName>
</protein>
<evidence type="ECO:0000259" key="18">
    <source>
        <dbReference type="Pfam" id="PF02516"/>
    </source>
</evidence>
<feature type="transmembrane region" description="Helical" evidence="17">
    <location>
        <begin position="20"/>
        <end position="39"/>
    </location>
</feature>
<feature type="domain" description="Oligosaccharyl transferase STT3 N-terminal" evidence="18">
    <location>
        <begin position="43"/>
        <end position="411"/>
    </location>
</feature>
<evidence type="ECO:0000256" key="6">
    <source>
        <dbReference type="ARBA" id="ARBA00012602"/>
    </source>
</evidence>
<evidence type="ECO:0000259" key="19">
    <source>
        <dbReference type="Pfam" id="PF21436"/>
    </source>
</evidence>
<sequence>MPKRFNIKAALKRIPRISNIIKIASVILIFTLALGIRLLPLKYGAWLTAYDPYFQYRVTEYIVENGFTAWFTWIDEMSWYPYGRNIAKTSYPGVPFTGAFFYMLAKSLGINATLMEVCVVVPAILGALSAVLAYLIGREVEDEAAGIFAGLLLATVPAFIGRTTAGFYDTESVGFFAYMLSLYFWIVAMKRNSKIAAILSGAALAYMLISWGGSIYLLNLYAIYAIIMVVVGKYSRKLLTTYAITLGIALFLAAQAPLFARKYLVSYATIMPIAAMILLSIKGVLEEAEDKKAKLIGLAAIAVIAVGGIAALEAGGRLRKLTGRVLSVVNPFAREAQPLVASVAEHRTPTWGHIFFQLNILLLLAPVGIYFVLKRGRDNDILLALGAITSAYFAATMIRLLMLAAPTFSILAGIGLVKILKPHVNVVMRRTPTARRGRKITVRVNRGGSAWTVLMMTLILMFAVVSWRDVAFAPQTIVSCGGVPGGTKYQDWIEALLWMRENLPEDAVVASWWDYGYWITTMSNKTTICDNATLNATQIKLVATAFMSNETVALEIFKKLGVTHVVVFEAFDPQTGFLLHGRGYGDFAKSQWMIRIAGLNVSDYIKYYREQGIYTPQGPLAANATLYRLLFATRRTLWKTWGIDIPEPEHFELVFSSSNGFVFVWKVNYEEG</sequence>
<feature type="transmembrane region" description="Helical" evidence="17">
    <location>
        <begin position="239"/>
        <end position="258"/>
    </location>
</feature>
<feature type="transmembrane region" description="Helical" evidence="17">
    <location>
        <begin position="195"/>
        <end position="227"/>
    </location>
</feature>
<keyword evidence="9 17" id="KW-0812">Transmembrane</keyword>
<keyword evidence="13 17" id="KW-0472">Membrane</keyword>
<dbReference type="InterPro" id="IPR048307">
    <property type="entry name" value="STT3_N"/>
</dbReference>
<dbReference type="PANTHER" id="PTHR13872">
    <property type="entry name" value="DOLICHYL-DIPHOSPHOOLIGOSACCHARIDE--PROTEIN GLYCOSYLTRANSFERASE SUBUNIT"/>
    <property type="match status" value="1"/>
</dbReference>
<feature type="transmembrane region" description="Helical" evidence="17">
    <location>
        <begin position="354"/>
        <end position="373"/>
    </location>
</feature>
<dbReference type="GO" id="GO:0046872">
    <property type="term" value="F:metal ion binding"/>
    <property type="evidence" value="ECO:0007669"/>
    <property type="project" value="UniProtKB-KW"/>
</dbReference>
<evidence type="ECO:0000256" key="12">
    <source>
        <dbReference type="ARBA" id="ARBA00022989"/>
    </source>
</evidence>
<comment type="caution">
    <text evidence="20">The sequence shown here is derived from an EMBL/GenBank/DDBJ whole genome shotgun (WGS) entry which is preliminary data.</text>
</comment>
<evidence type="ECO:0000256" key="10">
    <source>
        <dbReference type="ARBA" id="ARBA00022723"/>
    </source>
</evidence>
<evidence type="ECO:0000256" key="2">
    <source>
        <dbReference type="ARBA" id="ARBA00001946"/>
    </source>
</evidence>
<dbReference type="AlphaFoldDB" id="A0A497EYV9"/>
<evidence type="ECO:0000256" key="5">
    <source>
        <dbReference type="ARBA" id="ARBA00010810"/>
    </source>
</evidence>
<keyword evidence="10" id="KW-0479">Metal-binding</keyword>
<accession>A0A497EYV9</accession>
<dbReference type="PANTHER" id="PTHR13872:SF1">
    <property type="entry name" value="DOLICHYL-DIPHOSPHOOLIGOSACCHARIDE--PROTEIN GLYCOSYLTRANSFERASE SUBUNIT STT3B"/>
    <property type="match status" value="1"/>
</dbReference>
<dbReference type="EC" id="2.4.99.21" evidence="6"/>
<keyword evidence="7" id="KW-0328">Glycosyltransferase</keyword>
<evidence type="ECO:0000256" key="16">
    <source>
        <dbReference type="ARBA" id="ARBA00034066"/>
    </source>
</evidence>
<feature type="domain" description="STT3/PglB/AglB core" evidence="19">
    <location>
        <begin position="506"/>
        <end position="556"/>
    </location>
</feature>
<evidence type="ECO:0000256" key="7">
    <source>
        <dbReference type="ARBA" id="ARBA00022676"/>
    </source>
</evidence>
<feature type="transmembrane region" description="Helical" evidence="17">
    <location>
        <begin position="408"/>
        <end position="428"/>
    </location>
</feature>
<feature type="transmembrane region" description="Helical" evidence="17">
    <location>
        <begin position="143"/>
        <end position="160"/>
    </location>
</feature>
<proteinExistence type="inferred from homology"/>
<dbReference type="GO" id="GO:0016020">
    <property type="term" value="C:membrane"/>
    <property type="evidence" value="ECO:0007669"/>
    <property type="project" value="InterPro"/>
</dbReference>
<dbReference type="Proteomes" id="UP000268446">
    <property type="component" value="Unassembled WGS sequence"/>
</dbReference>
<dbReference type="InterPro" id="IPR048999">
    <property type="entry name" value="STT3-PglB_core"/>
</dbReference>
<keyword evidence="11" id="KW-0460">Magnesium</keyword>